<evidence type="ECO:0000256" key="3">
    <source>
        <dbReference type="RuleBase" id="RU364030"/>
    </source>
</evidence>
<evidence type="ECO:0000313" key="5">
    <source>
        <dbReference type="EMBL" id="KMM65647.1"/>
    </source>
</evidence>
<reference evidence="6" key="3">
    <citation type="journal article" date="2010" name="Genome Res.">
        <title>Population genomic sequencing of Coccidioides fungi reveals recent hybridization and transposon control.</title>
        <authorList>
            <person name="Neafsey D.E."/>
            <person name="Barker B.M."/>
            <person name="Sharpton T.J."/>
            <person name="Stajich J.E."/>
            <person name="Park D.J."/>
            <person name="Whiston E."/>
            <person name="Hung C.-Y."/>
            <person name="McMahan C."/>
            <person name="White J."/>
            <person name="Sykes S."/>
            <person name="Heiman D."/>
            <person name="Young S."/>
            <person name="Zeng Q."/>
            <person name="Abouelleil A."/>
            <person name="Aftuck L."/>
            <person name="Bessette D."/>
            <person name="Brown A."/>
            <person name="FitzGerald M."/>
            <person name="Lui A."/>
            <person name="Macdonald J.P."/>
            <person name="Priest M."/>
            <person name="Orbach M.J."/>
            <person name="Galgiani J.N."/>
            <person name="Kirkland T.N."/>
            <person name="Cole G.T."/>
            <person name="Birren B.W."/>
            <person name="Henn M.R."/>
            <person name="Taylor J.W."/>
            <person name="Rounsley S.D."/>
        </authorList>
    </citation>
    <scope>NUCLEOTIDE SEQUENCE [LARGE SCALE GENOMIC DNA]</scope>
    <source>
        <strain evidence="6">RMSCC 3488</strain>
    </source>
</reference>
<reference evidence="5 6" key="1">
    <citation type="submission" date="2007-06" db="EMBL/GenBank/DDBJ databases">
        <title>The Genome Sequence of Coccidioides posadasii RMSCC_3488.</title>
        <authorList>
            <consortium name="Coccidioides Genome Resources Consortium"/>
            <consortium name="The Broad Institute Genome Sequencing Platform"/>
            <person name="Henn M.R."/>
            <person name="Sykes S."/>
            <person name="Young S."/>
            <person name="Jaffe D."/>
            <person name="Berlin A."/>
            <person name="Alvarez P."/>
            <person name="Butler J."/>
            <person name="Gnerre S."/>
            <person name="Grabherr M."/>
            <person name="Mauceli E."/>
            <person name="Brockman W."/>
            <person name="Kodira C."/>
            <person name="Alvarado L."/>
            <person name="Zeng Q."/>
            <person name="Crawford M."/>
            <person name="Antoine C."/>
            <person name="Devon K."/>
            <person name="Galgiani J."/>
            <person name="Orsborn K."/>
            <person name="Lewis M.L."/>
            <person name="Nusbaum C."/>
            <person name="Galagan J."/>
            <person name="Birren B."/>
        </authorList>
    </citation>
    <scope>NUCLEOTIDE SEQUENCE [LARGE SCALE GENOMIC DNA]</scope>
    <source>
        <strain evidence="5 6">RMSCC 3488</strain>
    </source>
</reference>
<dbReference type="EMBL" id="DS268109">
    <property type="protein sequence ID" value="KMM65647.1"/>
    <property type="molecule type" value="Genomic_DNA"/>
</dbReference>
<dbReference type="SUPFAM" id="SSF46988">
    <property type="entry name" value="Tubulin chaperone cofactor A"/>
    <property type="match status" value="1"/>
</dbReference>
<evidence type="ECO:0000256" key="1">
    <source>
        <dbReference type="ARBA" id="ARBA00006806"/>
    </source>
</evidence>
<reference evidence="6" key="2">
    <citation type="journal article" date="2009" name="Genome Res.">
        <title>Comparative genomic analyses of the human fungal pathogens Coccidioides and their relatives.</title>
        <authorList>
            <person name="Sharpton T.J."/>
            <person name="Stajich J.E."/>
            <person name="Rounsley S.D."/>
            <person name="Gardner M.J."/>
            <person name="Wortman J.R."/>
            <person name="Jordar V.S."/>
            <person name="Maiti R."/>
            <person name="Kodira C.D."/>
            <person name="Neafsey D.E."/>
            <person name="Zeng Q."/>
            <person name="Hung C.-Y."/>
            <person name="McMahan C."/>
            <person name="Muszewska A."/>
            <person name="Grynberg M."/>
            <person name="Mandel M.A."/>
            <person name="Kellner E.M."/>
            <person name="Barker B.M."/>
            <person name="Galgiani J.N."/>
            <person name="Orbach M.J."/>
            <person name="Kirkland T.N."/>
            <person name="Cole G.T."/>
            <person name="Henn M.R."/>
            <person name="Birren B.W."/>
            <person name="Taylor J.W."/>
        </authorList>
    </citation>
    <scope>NUCLEOTIDE SEQUENCE [LARGE SCALE GENOMIC DNA]</scope>
    <source>
        <strain evidence="6">RMSCC 3488</strain>
    </source>
</reference>
<keyword evidence="2 3" id="KW-0143">Chaperone</keyword>
<keyword evidence="3" id="KW-0206">Cytoskeleton</keyword>
<sequence length="139" mass="15738">MPAAPGGTQTSRLHPILKAVSSLNRLVADEASYHAELQERHEQILKREKLLETLKEDPEEEGNSLWMLKQERMAYDETKRMLPKMEQLVREAVERLEGLMQEERGKENDANETALHEAAEAIQKAKQAVPALVGPRSEA</sequence>
<feature type="coiled-coil region" evidence="4">
    <location>
        <begin position="82"/>
        <end position="113"/>
    </location>
</feature>
<dbReference type="GO" id="GO:0005874">
    <property type="term" value="C:microtubule"/>
    <property type="evidence" value="ECO:0007669"/>
    <property type="project" value="UniProtKB-KW"/>
</dbReference>
<dbReference type="GO" id="GO:0007021">
    <property type="term" value="P:tubulin complex assembly"/>
    <property type="evidence" value="ECO:0007669"/>
    <property type="project" value="UniProtKB-UniRule"/>
</dbReference>
<dbReference type="Proteomes" id="UP000054567">
    <property type="component" value="Unassembled WGS sequence"/>
</dbReference>
<dbReference type="Pfam" id="PF02970">
    <property type="entry name" value="TBCA"/>
    <property type="match status" value="1"/>
</dbReference>
<dbReference type="VEuPathDB" id="FungiDB:CPAG_01993"/>
<name>A0A0J6I2T9_COCPO</name>
<dbReference type="GO" id="GO:0007023">
    <property type="term" value="P:post-chaperonin tubulin folding pathway"/>
    <property type="evidence" value="ECO:0007669"/>
    <property type="project" value="UniProtKB-UniRule"/>
</dbReference>
<proteinExistence type="inferred from homology"/>
<accession>A0A0J6I2T9</accession>
<dbReference type="AlphaFoldDB" id="A0A0J6I2T9"/>
<comment type="subunit">
    <text evidence="3">Supercomplex made of cofactors A to E. Cofactors A and D function by capturing and stabilizing tubulin in a quasi-native conformation. Cofactor E binds to the cofactor D-tubulin complex; interaction with cofactor C then causes the release of tubulin polypeptides that are committed to the native state.</text>
</comment>
<protein>
    <recommendedName>
        <fullName evidence="3">Tubulin-specific chaperone A</fullName>
    </recommendedName>
</protein>
<gene>
    <name evidence="5" type="ORF">CPAG_01993</name>
</gene>
<dbReference type="InterPro" id="IPR004226">
    <property type="entry name" value="TBCA"/>
</dbReference>
<dbReference type="GO" id="GO:0048487">
    <property type="term" value="F:beta-tubulin binding"/>
    <property type="evidence" value="ECO:0007669"/>
    <property type="project" value="InterPro"/>
</dbReference>
<comment type="subcellular location">
    <subcellularLocation>
        <location evidence="3">Cytoplasm</location>
        <location evidence="3">Cytoskeleton</location>
    </subcellularLocation>
</comment>
<keyword evidence="3" id="KW-0963">Cytoplasm</keyword>
<organism evidence="5 6">
    <name type="scientific">Coccidioides posadasii RMSCC 3488</name>
    <dbReference type="NCBI Taxonomy" id="454284"/>
    <lineage>
        <taxon>Eukaryota</taxon>
        <taxon>Fungi</taxon>
        <taxon>Dikarya</taxon>
        <taxon>Ascomycota</taxon>
        <taxon>Pezizomycotina</taxon>
        <taxon>Eurotiomycetes</taxon>
        <taxon>Eurotiomycetidae</taxon>
        <taxon>Onygenales</taxon>
        <taxon>Onygenaceae</taxon>
        <taxon>Coccidioides</taxon>
    </lineage>
</organism>
<keyword evidence="4" id="KW-0175">Coiled coil</keyword>
<dbReference type="Gene3D" id="1.20.58.90">
    <property type="match status" value="1"/>
</dbReference>
<dbReference type="OrthoDB" id="296187at2759"/>
<dbReference type="InterPro" id="IPR036126">
    <property type="entry name" value="TBCA_sf"/>
</dbReference>
<keyword evidence="3" id="KW-0493">Microtubule</keyword>
<evidence type="ECO:0000256" key="2">
    <source>
        <dbReference type="ARBA" id="ARBA00023186"/>
    </source>
</evidence>
<comment type="similarity">
    <text evidence="1 3">Belongs to the TBCA family.</text>
</comment>
<evidence type="ECO:0000313" key="6">
    <source>
        <dbReference type="Proteomes" id="UP000054567"/>
    </source>
</evidence>
<evidence type="ECO:0000256" key="4">
    <source>
        <dbReference type="SAM" id="Coils"/>
    </source>
</evidence>